<proteinExistence type="predicted"/>
<comment type="caution">
    <text evidence="2">The sequence shown here is derived from an EMBL/GenBank/DDBJ whole genome shotgun (WGS) entry which is preliminary data.</text>
</comment>
<evidence type="ECO:0000313" key="2">
    <source>
        <dbReference type="EMBL" id="RYR47067.1"/>
    </source>
</evidence>
<keyword evidence="3" id="KW-1185">Reference proteome</keyword>
<evidence type="ECO:0000256" key="1">
    <source>
        <dbReference type="SAM" id="MobiDB-lite"/>
    </source>
</evidence>
<dbReference type="Proteomes" id="UP000289738">
    <property type="component" value="Chromosome A07"/>
</dbReference>
<feature type="compositionally biased region" description="Polar residues" evidence="1">
    <location>
        <begin position="8"/>
        <end position="18"/>
    </location>
</feature>
<evidence type="ECO:0000313" key="3">
    <source>
        <dbReference type="Proteomes" id="UP000289738"/>
    </source>
</evidence>
<reference evidence="2 3" key="1">
    <citation type="submission" date="2019-01" db="EMBL/GenBank/DDBJ databases">
        <title>Sequencing of cultivated peanut Arachis hypogaea provides insights into genome evolution and oil improvement.</title>
        <authorList>
            <person name="Chen X."/>
        </authorList>
    </citation>
    <scope>NUCLEOTIDE SEQUENCE [LARGE SCALE GENOMIC DNA]</scope>
    <source>
        <strain evidence="3">cv. Fuhuasheng</strain>
        <tissue evidence="2">Leaves</tissue>
    </source>
</reference>
<gene>
    <name evidence="2" type="ORF">Ahy_A07g032981</name>
</gene>
<organism evidence="2 3">
    <name type="scientific">Arachis hypogaea</name>
    <name type="common">Peanut</name>
    <dbReference type="NCBI Taxonomy" id="3818"/>
    <lineage>
        <taxon>Eukaryota</taxon>
        <taxon>Viridiplantae</taxon>
        <taxon>Streptophyta</taxon>
        <taxon>Embryophyta</taxon>
        <taxon>Tracheophyta</taxon>
        <taxon>Spermatophyta</taxon>
        <taxon>Magnoliopsida</taxon>
        <taxon>eudicotyledons</taxon>
        <taxon>Gunneridae</taxon>
        <taxon>Pentapetalae</taxon>
        <taxon>rosids</taxon>
        <taxon>fabids</taxon>
        <taxon>Fabales</taxon>
        <taxon>Fabaceae</taxon>
        <taxon>Papilionoideae</taxon>
        <taxon>50 kb inversion clade</taxon>
        <taxon>dalbergioids sensu lato</taxon>
        <taxon>Dalbergieae</taxon>
        <taxon>Pterocarpus clade</taxon>
        <taxon>Arachis</taxon>
    </lineage>
</organism>
<accession>A0A445C7Y1</accession>
<dbReference type="AlphaFoldDB" id="A0A445C7Y1"/>
<feature type="region of interest" description="Disordered" evidence="1">
    <location>
        <begin position="1"/>
        <end position="23"/>
    </location>
</feature>
<sequence length="193" mass="21795">MGKKEITETQPKNPSTVSLHHRRKEWHTAAVGRTQSSPSVRLSSFPRAPTLQPLFAVTDRSCFLASAAVCLPSSSFAFFGVHRSRSLAVHRSSSHSRSSGSHVALLQTLRPTRALHLAVELLSFVALEILRYIRIKKEDYFNGITLLILVCYKLEHGIEERNPLLFHHWPIFGIAYHRVCLFIELVVSDSLLK</sequence>
<dbReference type="EMBL" id="SDMP01000007">
    <property type="protein sequence ID" value="RYR47067.1"/>
    <property type="molecule type" value="Genomic_DNA"/>
</dbReference>
<name>A0A445C7Y1_ARAHY</name>
<protein>
    <submittedName>
        <fullName evidence="2">Uncharacterized protein</fullName>
    </submittedName>
</protein>